<reference evidence="2" key="1">
    <citation type="submission" date="2019-09" db="EMBL/GenBank/DDBJ databases">
        <title>Characterisation of the sponge microbiome using genome-centric metagenomics.</title>
        <authorList>
            <person name="Engelberts J.P."/>
            <person name="Robbins S.J."/>
            <person name="De Goeij J.M."/>
            <person name="Aranda M."/>
            <person name="Bell S.C."/>
            <person name="Webster N.S."/>
        </authorList>
    </citation>
    <scope>NUCLEOTIDE SEQUENCE</scope>
    <source>
        <strain evidence="2">SB0664_bin_43</strain>
    </source>
</reference>
<dbReference type="Gene3D" id="3.40.1620.10">
    <property type="entry name" value="YefM-like domain"/>
    <property type="match status" value="1"/>
</dbReference>
<name>A0A6B0Y4U4_9RHOB</name>
<evidence type="ECO:0000256" key="1">
    <source>
        <dbReference type="ARBA" id="ARBA00009981"/>
    </source>
</evidence>
<evidence type="ECO:0000313" key="2">
    <source>
        <dbReference type="EMBL" id="MXY35017.1"/>
    </source>
</evidence>
<accession>A0A6B0Y4U4</accession>
<sequence>MTMGSDHGTNSSMEEIQISKFKATCLAVLDRVGRMRKPVLVTRFGKPVAQILPPPQSPAGEWLGAMRDDGEIRGDLIAPAADLAEWDVLR</sequence>
<comment type="caution">
    <text evidence="2">The sequence shown here is derived from an EMBL/GenBank/DDBJ whole genome shotgun (WGS) entry which is preliminary data.</text>
</comment>
<organism evidence="2">
    <name type="scientific">Boseongicola sp. SB0664_bin_43</name>
    <dbReference type="NCBI Taxonomy" id="2604844"/>
    <lineage>
        <taxon>Bacteria</taxon>
        <taxon>Pseudomonadati</taxon>
        <taxon>Pseudomonadota</taxon>
        <taxon>Alphaproteobacteria</taxon>
        <taxon>Rhodobacterales</taxon>
        <taxon>Paracoccaceae</taxon>
        <taxon>Boseongicola</taxon>
    </lineage>
</organism>
<dbReference type="AlphaFoldDB" id="A0A6B0Y4U4"/>
<dbReference type="SUPFAM" id="SSF143120">
    <property type="entry name" value="YefM-like"/>
    <property type="match status" value="1"/>
</dbReference>
<protein>
    <submittedName>
        <fullName evidence="2">Type II toxin-antitoxin system Phd/YefM family antitoxin</fullName>
    </submittedName>
</protein>
<dbReference type="InterPro" id="IPR036165">
    <property type="entry name" value="YefM-like_sf"/>
</dbReference>
<proteinExistence type="inferred from homology"/>
<gene>
    <name evidence="2" type="ORF">F4Y60_13230</name>
</gene>
<dbReference type="EMBL" id="VXRY01000544">
    <property type="protein sequence ID" value="MXY35017.1"/>
    <property type="molecule type" value="Genomic_DNA"/>
</dbReference>
<comment type="similarity">
    <text evidence="1">Belongs to the phD/YefM antitoxin family.</text>
</comment>